<dbReference type="EMBL" id="JAVDQK010000005">
    <property type="protein sequence ID" value="MDR6219012.1"/>
    <property type="molecule type" value="Genomic_DNA"/>
</dbReference>
<dbReference type="Proteomes" id="UP001185331">
    <property type="component" value="Unassembled WGS sequence"/>
</dbReference>
<evidence type="ECO:0000313" key="2">
    <source>
        <dbReference type="Proteomes" id="UP001185331"/>
    </source>
</evidence>
<evidence type="ECO:0000313" key="1">
    <source>
        <dbReference type="EMBL" id="MDR6219012.1"/>
    </source>
</evidence>
<accession>A0AAE3XCR3</accession>
<protein>
    <submittedName>
        <fullName evidence="1">Uncharacterized protein</fullName>
    </submittedName>
</protein>
<dbReference type="RefSeq" id="WP_309854006.1">
    <property type="nucleotide sequence ID" value="NZ_JAVDQJ010000004.1"/>
</dbReference>
<gene>
    <name evidence="1" type="ORF">J2Y00_002609</name>
</gene>
<dbReference type="AlphaFoldDB" id="A0AAE3XCR3"/>
<name>A0AAE3XCR3_9DEIO</name>
<comment type="caution">
    <text evidence="1">The sequence shown here is derived from an EMBL/GenBank/DDBJ whole genome shotgun (WGS) entry which is preliminary data.</text>
</comment>
<organism evidence="1 2">
    <name type="scientific">Deinococcus soli</name>
    <name type="common">ex Cha et al. 2016</name>
    <dbReference type="NCBI Taxonomy" id="1309411"/>
    <lineage>
        <taxon>Bacteria</taxon>
        <taxon>Thermotogati</taxon>
        <taxon>Deinococcota</taxon>
        <taxon>Deinococci</taxon>
        <taxon>Deinococcales</taxon>
        <taxon>Deinococcaceae</taxon>
        <taxon>Deinococcus</taxon>
    </lineage>
</organism>
<proteinExistence type="predicted"/>
<sequence length="78" mass="8751">MTEQAFIALLLDKVKTLHDDVAEVYSAGMTLGPEEQGSVMAALEEAHTCIRAARDRLVRQHPELQQVWGPPKKIRQIN</sequence>
<reference evidence="1" key="1">
    <citation type="submission" date="2023-07" db="EMBL/GenBank/DDBJ databases">
        <title>Sorghum-associated microbial communities from plants grown in Nebraska, USA.</title>
        <authorList>
            <person name="Schachtman D."/>
        </authorList>
    </citation>
    <scope>NUCLEOTIDE SEQUENCE</scope>
    <source>
        <strain evidence="1">BE330</strain>
    </source>
</reference>